<protein>
    <submittedName>
        <fullName evidence="1">Uncharacterized protein</fullName>
    </submittedName>
</protein>
<dbReference type="Proteomes" id="UP000076798">
    <property type="component" value="Unassembled WGS sequence"/>
</dbReference>
<proteinExistence type="predicted"/>
<dbReference type="AlphaFoldDB" id="A0A166CEN2"/>
<evidence type="ECO:0000313" key="1">
    <source>
        <dbReference type="EMBL" id="KZT37372.1"/>
    </source>
</evidence>
<sequence>MPSAPTSSAQAGAVNAPDIRNAENVLKDTLSSFSNQIPECYTLFRQGGLYLDQEKELKESWDSAYESFKGIGQDIKTSVADLSSGYNDMFNFLNVLDSGEMRGKHVSRPQMQRMSKARLTVAEKRHQEAQIVWKQFQTLLDSTTTFLGAVDHKTQAERQMMSQKLQQFKQQMRKREGEIRKRTAMAIGSSALIGTCIALAVIEPNGVGGLVLAVINPLFKTVDNSILSPLKRQ</sequence>
<accession>A0A166CEN2</accession>
<name>A0A166CEN2_9AGAM</name>
<gene>
    <name evidence="1" type="ORF">SISSUDRAFT_870026</name>
</gene>
<organism evidence="1 2">
    <name type="scientific">Sistotremastrum suecicum HHB10207 ss-3</name>
    <dbReference type="NCBI Taxonomy" id="1314776"/>
    <lineage>
        <taxon>Eukaryota</taxon>
        <taxon>Fungi</taxon>
        <taxon>Dikarya</taxon>
        <taxon>Basidiomycota</taxon>
        <taxon>Agaricomycotina</taxon>
        <taxon>Agaricomycetes</taxon>
        <taxon>Sistotremastrales</taxon>
        <taxon>Sistotremastraceae</taxon>
        <taxon>Sistotremastrum</taxon>
    </lineage>
</organism>
<keyword evidence="2" id="KW-1185">Reference proteome</keyword>
<evidence type="ECO:0000313" key="2">
    <source>
        <dbReference type="Proteomes" id="UP000076798"/>
    </source>
</evidence>
<dbReference type="EMBL" id="KV428085">
    <property type="protein sequence ID" value="KZT37372.1"/>
    <property type="molecule type" value="Genomic_DNA"/>
</dbReference>
<reference evidence="1 2" key="1">
    <citation type="journal article" date="2016" name="Mol. Biol. Evol.">
        <title>Comparative Genomics of Early-Diverging Mushroom-Forming Fungi Provides Insights into the Origins of Lignocellulose Decay Capabilities.</title>
        <authorList>
            <person name="Nagy L.G."/>
            <person name="Riley R."/>
            <person name="Tritt A."/>
            <person name="Adam C."/>
            <person name="Daum C."/>
            <person name="Floudas D."/>
            <person name="Sun H."/>
            <person name="Yadav J.S."/>
            <person name="Pangilinan J."/>
            <person name="Larsson K.H."/>
            <person name="Matsuura K."/>
            <person name="Barry K."/>
            <person name="Labutti K."/>
            <person name="Kuo R."/>
            <person name="Ohm R.A."/>
            <person name="Bhattacharya S.S."/>
            <person name="Shirouzu T."/>
            <person name="Yoshinaga Y."/>
            <person name="Martin F.M."/>
            <person name="Grigoriev I.V."/>
            <person name="Hibbett D.S."/>
        </authorList>
    </citation>
    <scope>NUCLEOTIDE SEQUENCE [LARGE SCALE GENOMIC DNA]</scope>
    <source>
        <strain evidence="1 2">HHB10207 ss-3</strain>
    </source>
</reference>